<organism evidence="1">
    <name type="scientific">marine sediment metagenome</name>
    <dbReference type="NCBI Taxonomy" id="412755"/>
    <lineage>
        <taxon>unclassified sequences</taxon>
        <taxon>metagenomes</taxon>
        <taxon>ecological metagenomes</taxon>
    </lineage>
</organism>
<comment type="caution">
    <text evidence="1">The sequence shown here is derived from an EMBL/GenBank/DDBJ whole genome shotgun (WGS) entry which is preliminary data.</text>
</comment>
<name>X1CQ70_9ZZZZ</name>
<accession>X1CQ70</accession>
<reference evidence="1" key="1">
    <citation type="journal article" date="2014" name="Front. Microbiol.">
        <title>High frequency of phylogenetically diverse reductive dehalogenase-homologous genes in deep subseafloor sedimentary metagenomes.</title>
        <authorList>
            <person name="Kawai M."/>
            <person name="Futagami T."/>
            <person name="Toyoda A."/>
            <person name="Takaki Y."/>
            <person name="Nishi S."/>
            <person name="Hori S."/>
            <person name="Arai W."/>
            <person name="Tsubouchi T."/>
            <person name="Morono Y."/>
            <person name="Uchiyama I."/>
            <person name="Ito T."/>
            <person name="Fujiyama A."/>
            <person name="Inagaki F."/>
            <person name="Takami H."/>
        </authorList>
    </citation>
    <scope>NUCLEOTIDE SEQUENCE</scope>
    <source>
        <strain evidence="1">Expedition CK06-06</strain>
    </source>
</reference>
<protein>
    <submittedName>
        <fullName evidence="1">Uncharacterized protein</fullName>
    </submittedName>
</protein>
<sequence>MKNKIFMAIAWKLPRDLIFWCAMRVIAYATSGKYCNQGVPDLTAMDALDRWGKTP</sequence>
<gene>
    <name evidence="1" type="ORF">S01H4_38896</name>
</gene>
<proteinExistence type="predicted"/>
<dbReference type="AlphaFoldDB" id="X1CQ70"/>
<evidence type="ECO:0000313" key="1">
    <source>
        <dbReference type="EMBL" id="GAG95097.1"/>
    </source>
</evidence>
<dbReference type="EMBL" id="BART01021016">
    <property type="protein sequence ID" value="GAG95097.1"/>
    <property type="molecule type" value="Genomic_DNA"/>
</dbReference>